<accession>A0ABV0XID8</accession>
<dbReference type="Proteomes" id="UP001469553">
    <property type="component" value="Unassembled WGS sequence"/>
</dbReference>
<sequence>MYSLFLSTGTDQYMFHNGCEHIFLLEIAGLQFDALITETVTSLTEGHMKKCLEQNWAAADKGRPRPIAWTGTVHSRSKSEAMLLEWKRVACPLQAGGEFLPQVEEFKYLGSCSPVRGEWSGRSTYGSVLLPQ</sequence>
<reference evidence="1 2" key="1">
    <citation type="submission" date="2021-06" db="EMBL/GenBank/DDBJ databases">
        <authorList>
            <person name="Palmer J.M."/>
        </authorList>
    </citation>
    <scope>NUCLEOTIDE SEQUENCE [LARGE SCALE GENOMIC DNA]</scope>
    <source>
        <strain evidence="1 2">AS_MEX2019</strain>
        <tissue evidence="1">Muscle</tissue>
    </source>
</reference>
<keyword evidence="2" id="KW-1185">Reference proteome</keyword>
<comment type="caution">
    <text evidence="1">The sequence shown here is derived from an EMBL/GenBank/DDBJ whole genome shotgun (WGS) entry which is preliminary data.</text>
</comment>
<gene>
    <name evidence="1" type="ORF">AMECASPLE_028271</name>
</gene>
<proteinExistence type="predicted"/>
<evidence type="ECO:0000313" key="1">
    <source>
        <dbReference type="EMBL" id="MEQ2281231.1"/>
    </source>
</evidence>
<organism evidence="1 2">
    <name type="scientific">Ameca splendens</name>
    <dbReference type="NCBI Taxonomy" id="208324"/>
    <lineage>
        <taxon>Eukaryota</taxon>
        <taxon>Metazoa</taxon>
        <taxon>Chordata</taxon>
        <taxon>Craniata</taxon>
        <taxon>Vertebrata</taxon>
        <taxon>Euteleostomi</taxon>
        <taxon>Actinopterygii</taxon>
        <taxon>Neopterygii</taxon>
        <taxon>Teleostei</taxon>
        <taxon>Neoteleostei</taxon>
        <taxon>Acanthomorphata</taxon>
        <taxon>Ovalentaria</taxon>
        <taxon>Atherinomorphae</taxon>
        <taxon>Cyprinodontiformes</taxon>
        <taxon>Goodeidae</taxon>
        <taxon>Ameca</taxon>
    </lineage>
</organism>
<dbReference type="EMBL" id="JAHRIP010003092">
    <property type="protein sequence ID" value="MEQ2281231.1"/>
    <property type="molecule type" value="Genomic_DNA"/>
</dbReference>
<name>A0ABV0XID8_9TELE</name>
<evidence type="ECO:0000313" key="2">
    <source>
        <dbReference type="Proteomes" id="UP001469553"/>
    </source>
</evidence>
<protein>
    <submittedName>
        <fullName evidence="1">Uncharacterized protein</fullName>
    </submittedName>
</protein>